<sequence>MEEIQDVRSETDGSGIHQTATNYQQSAPMIRIAAQRPLSESQYSTLQDVKNSLFTNFRDFIDDLEEYAPTIPDAVTVHYMRKSGVDNTDPRLVRLFSLAAQKYMSDIVLDAMLQARMKGLGQMKKGTKETKFALTSELLESVLAEYGIKIRRPPYFM</sequence>
<dbReference type="PANTHER" id="PTHR21242:SF0">
    <property type="entry name" value="TRANSCRIPTION INITIATION FACTOR TFIID SUBUNIT 10"/>
    <property type="match status" value="1"/>
</dbReference>
<evidence type="ECO:0000256" key="3">
    <source>
        <dbReference type="ARBA" id="ARBA00023163"/>
    </source>
</evidence>
<accession>A0A0N4UQ42</accession>
<dbReference type="EMBL" id="UYYG01000160">
    <property type="protein sequence ID" value="VDN53658.1"/>
    <property type="molecule type" value="Genomic_DNA"/>
</dbReference>
<dbReference type="AlphaFoldDB" id="A0A0N4UQ42"/>
<dbReference type="GO" id="GO:0016251">
    <property type="term" value="F:RNA polymerase II general transcription initiation factor activity"/>
    <property type="evidence" value="ECO:0007669"/>
    <property type="project" value="TreeGrafter"/>
</dbReference>
<dbReference type="STRING" id="318479.A0A0N4UQ42"/>
<dbReference type="GO" id="GO:0005669">
    <property type="term" value="C:transcription factor TFIID complex"/>
    <property type="evidence" value="ECO:0007669"/>
    <property type="project" value="TreeGrafter"/>
</dbReference>
<organism evidence="8 10">
    <name type="scientific">Dracunculus medinensis</name>
    <name type="common">Guinea worm</name>
    <dbReference type="NCBI Taxonomy" id="318479"/>
    <lineage>
        <taxon>Eukaryota</taxon>
        <taxon>Metazoa</taxon>
        <taxon>Ecdysozoa</taxon>
        <taxon>Nematoda</taxon>
        <taxon>Chromadorea</taxon>
        <taxon>Rhabditida</taxon>
        <taxon>Spirurina</taxon>
        <taxon>Dracunculoidea</taxon>
        <taxon>Dracunculidae</taxon>
        <taxon>Dracunculus</taxon>
    </lineage>
</organism>
<evidence type="ECO:0000256" key="5">
    <source>
        <dbReference type="ARBA" id="ARBA00025730"/>
    </source>
</evidence>
<keyword evidence="4" id="KW-0539">Nucleus</keyword>
<comment type="similarity">
    <text evidence="5">Belongs to the TAF10 family.</text>
</comment>
<reference evidence="7 9" key="2">
    <citation type="submission" date="2018-11" db="EMBL/GenBank/DDBJ databases">
        <authorList>
            <consortium name="Pathogen Informatics"/>
        </authorList>
    </citation>
    <scope>NUCLEOTIDE SEQUENCE [LARGE SCALE GENOMIC DNA]</scope>
</reference>
<comment type="subcellular location">
    <subcellularLocation>
        <location evidence="1">Nucleus</location>
    </subcellularLocation>
</comment>
<dbReference type="GO" id="GO:0006367">
    <property type="term" value="P:transcription initiation at RNA polymerase II promoter"/>
    <property type="evidence" value="ECO:0007669"/>
    <property type="project" value="TreeGrafter"/>
</dbReference>
<proteinExistence type="inferred from homology"/>
<dbReference type="GO" id="GO:0000124">
    <property type="term" value="C:SAGA complex"/>
    <property type="evidence" value="ECO:0007669"/>
    <property type="project" value="TreeGrafter"/>
</dbReference>
<evidence type="ECO:0000313" key="10">
    <source>
        <dbReference type="WBParaSite" id="DME_0001010901-mRNA-1"/>
    </source>
</evidence>
<dbReference type="InterPro" id="IPR003923">
    <property type="entry name" value="TAF10"/>
</dbReference>
<evidence type="ECO:0000256" key="2">
    <source>
        <dbReference type="ARBA" id="ARBA00023015"/>
    </source>
</evidence>
<feature type="compositionally biased region" description="Basic and acidic residues" evidence="6">
    <location>
        <begin position="1"/>
        <end position="11"/>
    </location>
</feature>
<dbReference type="PANTHER" id="PTHR21242">
    <property type="entry name" value="TRANSCRIPTION INITIATION FACTOR TFIID SUBUNIT 10"/>
    <property type="match status" value="1"/>
</dbReference>
<evidence type="ECO:0000256" key="1">
    <source>
        <dbReference type="ARBA" id="ARBA00004123"/>
    </source>
</evidence>
<evidence type="ECO:0000256" key="6">
    <source>
        <dbReference type="SAM" id="MobiDB-lite"/>
    </source>
</evidence>
<dbReference type="OrthoDB" id="154356at2759"/>
<keyword evidence="2" id="KW-0805">Transcription regulation</keyword>
<evidence type="ECO:0000313" key="9">
    <source>
        <dbReference type="Proteomes" id="UP000274756"/>
    </source>
</evidence>
<keyword evidence="3" id="KW-0804">Transcription</keyword>
<keyword evidence="9" id="KW-1185">Reference proteome</keyword>
<feature type="region of interest" description="Disordered" evidence="6">
    <location>
        <begin position="1"/>
        <end position="21"/>
    </location>
</feature>
<dbReference type="GO" id="GO:1990841">
    <property type="term" value="F:promoter-specific chromatin binding"/>
    <property type="evidence" value="ECO:0007669"/>
    <property type="project" value="TreeGrafter"/>
</dbReference>
<evidence type="ECO:0000256" key="4">
    <source>
        <dbReference type="ARBA" id="ARBA00023242"/>
    </source>
</evidence>
<dbReference type="PRINTS" id="PR01443">
    <property type="entry name" value="TFIID30KDSUB"/>
</dbReference>
<dbReference type="CDD" id="cd07982">
    <property type="entry name" value="HFD_TAF10"/>
    <property type="match status" value="1"/>
</dbReference>
<gene>
    <name evidence="7" type="ORF">DME_LOCUS3631</name>
</gene>
<evidence type="ECO:0000313" key="7">
    <source>
        <dbReference type="EMBL" id="VDN53658.1"/>
    </source>
</evidence>
<protein>
    <submittedName>
        <fullName evidence="10">Transcription initiation factor TFIID subunit 10</fullName>
    </submittedName>
</protein>
<dbReference type="WBParaSite" id="DME_0001010901-mRNA-1">
    <property type="protein sequence ID" value="DME_0001010901-mRNA-1"/>
    <property type="gene ID" value="DME_0001010901"/>
</dbReference>
<name>A0A0N4UQ42_DRAME</name>
<evidence type="ECO:0000313" key="8">
    <source>
        <dbReference type="Proteomes" id="UP000038040"/>
    </source>
</evidence>
<dbReference type="Proteomes" id="UP000274756">
    <property type="component" value="Unassembled WGS sequence"/>
</dbReference>
<dbReference type="Pfam" id="PF03540">
    <property type="entry name" value="TAF10"/>
    <property type="match status" value="1"/>
</dbReference>
<reference evidence="10" key="1">
    <citation type="submission" date="2017-02" db="UniProtKB">
        <authorList>
            <consortium name="WormBaseParasite"/>
        </authorList>
    </citation>
    <scope>IDENTIFICATION</scope>
</reference>
<dbReference type="Proteomes" id="UP000038040">
    <property type="component" value="Unplaced"/>
</dbReference>